<dbReference type="Proteomes" id="UP001172457">
    <property type="component" value="Chromosome 1"/>
</dbReference>
<dbReference type="Pfam" id="PF07727">
    <property type="entry name" value="RVT_2"/>
    <property type="match status" value="1"/>
</dbReference>
<proteinExistence type="predicted"/>
<sequence length="156" mass="18138">MKSQDVVSWKEAIKWHSKVCKPIENPRYVILSNGFMLNQADKCVHNKFDRPNKAIIGLYVDDMLIFGTNQNQVDRKFLSSSFYMKDMGEAEVILGIRIKRQNKRITITQSHYIEKVLKKFNYFNYSPMSTPSDPSVKFMPNSGKRCNTSSLRLFDA</sequence>
<reference evidence="2" key="1">
    <citation type="submission" date="2023-03" db="EMBL/GenBank/DDBJ databases">
        <title>Chromosome-scale reference genome and RAD-based genetic map of yellow starthistle (Centaurea solstitialis) reveal putative structural variation and QTLs associated with invader traits.</title>
        <authorList>
            <person name="Reatini B."/>
            <person name="Cang F.A."/>
            <person name="Jiang Q."/>
            <person name="Mckibben M.T.W."/>
            <person name="Barker M.S."/>
            <person name="Rieseberg L.H."/>
            <person name="Dlugosch K.M."/>
        </authorList>
    </citation>
    <scope>NUCLEOTIDE SEQUENCE</scope>
    <source>
        <strain evidence="2">CAN-66</strain>
        <tissue evidence="2">Leaf</tissue>
    </source>
</reference>
<dbReference type="AlphaFoldDB" id="A0AA38U9W3"/>
<evidence type="ECO:0000313" key="2">
    <source>
        <dbReference type="EMBL" id="KAJ9565887.1"/>
    </source>
</evidence>
<evidence type="ECO:0000259" key="1">
    <source>
        <dbReference type="Pfam" id="PF07727"/>
    </source>
</evidence>
<keyword evidence="3" id="KW-1185">Reference proteome</keyword>
<feature type="domain" description="Reverse transcriptase Ty1/copia-type" evidence="1">
    <location>
        <begin position="31"/>
        <end position="132"/>
    </location>
</feature>
<dbReference type="InterPro" id="IPR013103">
    <property type="entry name" value="RVT_2"/>
</dbReference>
<organism evidence="2 3">
    <name type="scientific">Centaurea solstitialis</name>
    <name type="common">yellow star-thistle</name>
    <dbReference type="NCBI Taxonomy" id="347529"/>
    <lineage>
        <taxon>Eukaryota</taxon>
        <taxon>Viridiplantae</taxon>
        <taxon>Streptophyta</taxon>
        <taxon>Embryophyta</taxon>
        <taxon>Tracheophyta</taxon>
        <taxon>Spermatophyta</taxon>
        <taxon>Magnoliopsida</taxon>
        <taxon>eudicotyledons</taxon>
        <taxon>Gunneridae</taxon>
        <taxon>Pentapetalae</taxon>
        <taxon>asterids</taxon>
        <taxon>campanulids</taxon>
        <taxon>Asterales</taxon>
        <taxon>Asteraceae</taxon>
        <taxon>Carduoideae</taxon>
        <taxon>Cardueae</taxon>
        <taxon>Centaureinae</taxon>
        <taxon>Centaurea</taxon>
    </lineage>
</organism>
<protein>
    <recommendedName>
        <fullName evidence="1">Reverse transcriptase Ty1/copia-type domain-containing protein</fullName>
    </recommendedName>
</protein>
<accession>A0AA38U9W3</accession>
<evidence type="ECO:0000313" key="3">
    <source>
        <dbReference type="Proteomes" id="UP001172457"/>
    </source>
</evidence>
<gene>
    <name evidence="2" type="ORF">OSB04_001853</name>
</gene>
<comment type="caution">
    <text evidence="2">The sequence shown here is derived from an EMBL/GenBank/DDBJ whole genome shotgun (WGS) entry which is preliminary data.</text>
</comment>
<name>A0AA38U9W3_9ASTR</name>
<dbReference type="EMBL" id="JARYMX010000001">
    <property type="protein sequence ID" value="KAJ9565887.1"/>
    <property type="molecule type" value="Genomic_DNA"/>
</dbReference>